<evidence type="ECO:0000256" key="1">
    <source>
        <dbReference type="ARBA" id="ARBA00023125"/>
    </source>
</evidence>
<dbReference type="SMART" id="SM00530">
    <property type="entry name" value="HTH_XRE"/>
    <property type="match status" value="1"/>
</dbReference>
<dbReference type="Proteomes" id="UP000474802">
    <property type="component" value="Unassembled WGS sequence"/>
</dbReference>
<name>A0A6M1SJS8_9HYPH</name>
<reference evidence="3 4" key="2">
    <citation type="submission" date="2020-03" db="EMBL/GenBank/DDBJ databases">
        <title>Devosia chinhatensis sp. nov., isolated from a hexachlorocyclohexane (HCH) dump site in India.</title>
        <authorList>
            <person name="Kumar M."/>
            <person name="Lal R."/>
        </authorList>
    </citation>
    <scope>NUCLEOTIDE SEQUENCE [LARGE SCALE GENOMIC DNA]</scope>
    <source>
        <strain evidence="3 4">H239</strain>
    </source>
</reference>
<dbReference type="GO" id="GO:0003677">
    <property type="term" value="F:DNA binding"/>
    <property type="evidence" value="ECO:0007669"/>
    <property type="project" value="UniProtKB-KW"/>
</dbReference>
<dbReference type="AlphaFoldDB" id="A0A6M1SJS8"/>
<dbReference type="InterPro" id="IPR001387">
    <property type="entry name" value="Cro/C1-type_HTH"/>
</dbReference>
<proteinExistence type="predicted"/>
<evidence type="ECO:0000259" key="2">
    <source>
        <dbReference type="PROSITE" id="PS50943"/>
    </source>
</evidence>
<dbReference type="EMBL" id="JAALFG010000001">
    <property type="protein sequence ID" value="NGP17400.1"/>
    <property type="molecule type" value="Genomic_DNA"/>
</dbReference>
<feature type="domain" description="HTH cro/C1-type" evidence="2">
    <location>
        <begin position="15"/>
        <end position="70"/>
    </location>
</feature>
<dbReference type="Gene3D" id="1.10.260.40">
    <property type="entry name" value="lambda repressor-like DNA-binding domains"/>
    <property type="match status" value="1"/>
</dbReference>
<protein>
    <submittedName>
        <fullName evidence="3">HigA family addiction module antidote protein</fullName>
    </submittedName>
</protein>
<evidence type="ECO:0000313" key="3">
    <source>
        <dbReference type="EMBL" id="NGP17400.1"/>
    </source>
</evidence>
<sequence>MTVRITPPVHPGEYLREELLEPLGLTSYALAARLGVPRTRIERLVREETGVTPDTALRLGRFFSMTPEFWINMQGLYDLTIAEAAAAEALRAIEPIVLPAA</sequence>
<dbReference type="PANTHER" id="PTHR36924:SF1">
    <property type="entry name" value="ANTITOXIN HIGA-1"/>
    <property type="match status" value="1"/>
</dbReference>
<dbReference type="InterPro" id="IPR010982">
    <property type="entry name" value="Lambda_DNA-bd_dom_sf"/>
</dbReference>
<accession>A0A6M1SJS8</accession>
<gene>
    <name evidence="3" type="ORF">G5575_06760</name>
</gene>
<keyword evidence="4" id="KW-1185">Reference proteome</keyword>
<keyword evidence="1" id="KW-0238">DNA-binding</keyword>
<comment type="caution">
    <text evidence="3">The sequence shown here is derived from an EMBL/GenBank/DDBJ whole genome shotgun (WGS) entry which is preliminary data.</text>
</comment>
<dbReference type="Pfam" id="PF01381">
    <property type="entry name" value="HTH_3"/>
    <property type="match status" value="1"/>
</dbReference>
<dbReference type="InterPro" id="IPR013430">
    <property type="entry name" value="Toxin_antidote_HigA"/>
</dbReference>
<dbReference type="PANTHER" id="PTHR36924">
    <property type="entry name" value="ANTITOXIN HIGA-1"/>
    <property type="match status" value="1"/>
</dbReference>
<dbReference type="NCBIfam" id="TIGR02607">
    <property type="entry name" value="antidote_HigA"/>
    <property type="match status" value="1"/>
</dbReference>
<organism evidence="3 4">
    <name type="scientific">Devosia aurantiaca</name>
    <dbReference type="NCBI Taxonomy" id="2714858"/>
    <lineage>
        <taxon>Bacteria</taxon>
        <taxon>Pseudomonadati</taxon>
        <taxon>Pseudomonadota</taxon>
        <taxon>Alphaproteobacteria</taxon>
        <taxon>Hyphomicrobiales</taxon>
        <taxon>Devosiaceae</taxon>
        <taxon>Devosia</taxon>
    </lineage>
</organism>
<dbReference type="RefSeq" id="WP_164533588.1">
    <property type="nucleotide sequence ID" value="NZ_JAALFG010000001.1"/>
</dbReference>
<dbReference type="PROSITE" id="PS50943">
    <property type="entry name" value="HTH_CROC1"/>
    <property type="match status" value="1"/>
</dbReference>
<evidence type="ECO:0000313" key="4">
    <source>
        <dbReference type="Proteomes" id="UP000474802"/>
    </source>
</evidence>
<dbReference type="CDD" id="cd00093">
    <property type="entry name" value="HTH_XRE"/>
    <property type="match status" value="1"/>
</dbReference>
<reference evidence="3 4" key="1">
    <citation type="submission" date="2020-02" db="EMBL/GenBank/DDBJ databases">
        <authorList>
            <person name="Khan S.A."/>
            <person name="Jeon C.O."/>
            <person name="Chun B.H."/>
        </authorList>
    </citation>
    <scope>NUCLEOTIDE SEQUENCE [LARGE SCALE GENOMIC DNA]</scope>
    <source>
        <strain evidence="3 4">H239</strain>
    </source>
</reference>
<dbReference type="SUPFAM" id="SSF47413">
    <property type="entry name" value="lambda repressor-like DNA-binding domains"/>
    <property type="match status" value="1"/>
</dbReference>